<feature type="compositionally biased region" description="Basic residues" evidence="1">
    <location>
        <begin position="11"/>
        <end position="22"/>
    </location>
</feature>
<feature type="compositionally biased region" description="Basic residues" evidence="1">
    <location>
        <begin position="66"/>
        <end position="75"/>
    </location>
</feature>
<keyword evidence="3" id="KW-1185">Reference proteome</keyword>
<feature type="compositionally biased region" description="Basic and acidic residues" evidence="1">
    <location>
        <begin position="1"/>
        <end position="10"/>
    </location>
</feature>
<dbReference type="GeneID" id="20224157"/>
<feature type="compositionally biased region" description="Basic and acidic residues" evidence="1">
    <location>
        <begin position="109"/>
        <end position="122"/>
    </location>
</feature>
<evidence type="ECO:0000256" key="1">
    <source>
        <dbReference type="SAM" id="MobiDB-lite"/>
    </source>
</evidence>
<evidence type="ECO:0000313" key="2">
    <source>
        <dbReference type="EMBL" id="EGB09851.1"/>
    </source>
</evidence>
<dbReference type="RefSeq" id="XP_009035882.1">
    <property type="nucleotide sequence ID" value="XM_009037634.1"/>
</dbReference>
<dbReference type="Proteomes" id="UP000002729">
    <property type="component" value="Unassembled WGS sequence"/>
</dbReference>
<evidence type="ECO:0000313" key="3">
    <source>
        <dbReference type="Proteomes" id="UP000002729"/>
    </source>
</evidence>
<feature type="region of interest" description="Disordered" evidence="1">
    <location>
        <begin position="99"/>
        <end position="122"/>
    </location>
</feature>
<organism evidence="3">
    <name type="scientific">Aureococcus anophagefferens</name>
    <name type="common">Harmful bloom alga</name>
    <dbReference type="NCBI Taxonomy" id="44056"/>
    <lineage>
        <taxon>Eukaryota</taxon>
        <taxon>Sar</taxon>
        <taxon>Stramenopiles</taxon>
        <taxon>Ochrophyta</taxon>
        <taxon>Pelagophyceae</taxon>
        <taxon>Pelagomonadales</taxon>
        <taxon>Pelagomonadaceae</taxon>
        <taxon>Aureococcus</taxon>
    </lineage>
</organism>
<dbReference type="InParanoid" id="F0Y573"/>
<proteinExistence type="predicted"/>
<name>F0Y573_AURAN</name>
<feature type="compositionally biased region" description="Basic and acidic residues" evidence="1">
    <location>
        <begin position="53"/>
        <end position="65"/>
    </location>
</feature>
<sequence length="161" mass="18461">MRDMSDDERHRHFGARKHKHQYSKPAGGIRRDTAVRKTARDAQAPRSSNTMEVLEHKEAPPAEPKRRTRRSRRADKKSLEQQGNWIEVTQAGCTFWVNDTTGIADEDPPPIRKPDGTFEPRKHTVDADADAEEVLDDESVASTQSFAFLDDWSKEGKHKKW</sequence>
<protein>
    <submittedName>
        <fullName evidence="2">Uncharacterized protein</fullName>
    </submittedName>
</protein>
<dbReference type="KEGG" id="aaf:AURANDRAFT_63044"/>
<reference evidence="2 3" key="1">
    <citation type="journal article" date="2011" name="Proc. Natl. Acad. Sci. U.S.A.">
        <title>Niche of harmful alga Aureococcus anophagefferens revealed through ecogenomics.</title>
        <authorList>
            <person name="Gobler C.J."/>
            <person name="Berry D.L."/>
            <person name="Dyhrman S.T."/>
            <person name="Wilhelm S.W."/>
            <person name="Salamov A."/>
            <person name="Lobanov A.V."/>
            <person name="Zhang Y."/>
            <person name="Collier J.L."/>
            <person name="Wurch L.L."/>
            <person name="Kustka A.B."/>
            <person name="Dill B.D."/>
            <person name="Shah M."/>
            <person name="VerBerkmoes N.C."/>
            <person name="Kuo A."/>
            <person name="Terry A."/>
            <person name="Pangilinan J."/>
            <person name="Lindquist E.A."/>
            <person name="Lucas S."/>
            <person name="Paulsen I.T."/>
            <person name="Hattenrath-Lehmann T.K."/>
            <person name="Talmage S.C."/>
            <person name="Walker E.A."/>
            <person name="Koch F."/>
            <person name="Burson A.M."/>
            <person name="Marcoval M.A."/>
            <person name="Tang Y.Z."/>
            <person name="Lecleir G.R."/>
            <person name="Coyne K.J."/>
            <person name="Berg G.M."/>
            <person name="Bertrand E.M."/>
            <person name="Saito M.A."/>
            <person name="Gladyshev V.N."/>
            <person name="Grigoriev I.V."/>
        </authorList>
    </citation>
    <scope>NUCLEOTIDE SEQUENCE [LARGE SCALE GENOMIC DNA]</scope>
    <source>
        <strain evidence="3">CCMP 1984</strain>
    </source>
</reference>
<feature type="region of interest" description="Disordered" evidence="1">
    <location>
        <begin position="1"/>
        <end position="84"/>
    </location>
</feature>
<feature type="compositionally biased region" description="Basic and acidic residues" evidence="1">
    <location>
        <begin position="29"/>
        <end position="40"/>
    </location>
</feature>
<gene>
    <name evidence="2" type="ORF">AURANDRAFT_63044</name>
</gene>
<dbReference type="EMBL" id="GL833125">
    <property type="protein sequence ID" value="EGB09851.1"/>
    <property type="molecule type" value="Genomic_DNA"/>
</dbReference>
<accession>F0Y573</accession>
<dbReference type="AlphaFoldDB" id="F0Y573"/>